<dbReference type="Gene3D" id="3.40.50.1220">
    <property type="entry name" value="TPP-binding domain"/>
    <property type="match status" value="1"/>
</dbReference>
<keyword evidence="3" id="KW-1185">Reference proteome</keyword>
<comment type="caution">
    <text evidence="2">The sequence shown here is derived from an EMBL/GenBank/DDBJ whole genome shotgun (WGS) entry which is preliminary data.</text>
</comment>
<sequence>MDSKVLSSIRHAEVGRLQTLLAEHRQPVLLLGAGASVTSGVPAAGETVNRAAKWAYCKSHGRSPMDPGVVDSDWIPWLEQQSWFKRGVGLPDQYPVAIDNLLGIGQDRREFFEQLISRGVKPGPGYRALARILDNGWVATVLTTNFDHCIDRAAVLEAVPPFLVKIRTASDWVQFKTSPANPQLIHIHGSVEHYSDKNLAEDVLKLDQEIVEHIKPLLRDHPLIVVGYRGMEPSVMNDLLENQIDYANGFKNGVFWCDMKRSIGEPLSPLVQSFADKIGSNFNRVPIDGFDQLLKTDLLDQLVARQTPLKQLGPVSAPSSLPLDMRPFQSGRFEDLDEQVLFQRLKQYADKHYEPYPERFNSDWVKERAVVKKLLHQTEGDPETSAPTLAAWVMFARTPNKRLAQAMVKLTIVGPESWLRGAFGDDADLIDTVEAGVFLVEREIGGSLWNQLNTLEETIALLNSPFLLKDGKSRQVTPYHPLAIHEMIVNALVHRDYAVEAPIEIRISPTEIETVSPGGLIDEVAVRTGAESIESLVRGGSRGVLKGYRNPVISSFFYGSNEMERRGSGLADMLQYTIDNNGDVHFHPMEQNSAFKVLIFARPEAVDEITRTAVADQSETVRFTTNLVEFVGLPQKIWHAGTSARSASGLRKSAGDLPVPPGYVQDGRFFSFYDLERITSDYVTPFDEGDIEELTIPELFEQGNGLNIMRRLLHELLNEHLRAIGLVVDEDRRRAHFPKTDEPERKITYQGRVKRATRTIVKARTRRDSDDLLYYEHKSFTYSLMAFGIDWGLFINPGYVFTRDGNRRYLGRDRINILSTKRAARDFNPSVMHDVTFWMACLSEEAEGVFALKPDTRNTLSDYAPTVLLNSAFPGIAYKSTAFGDGRTLEDELEQSVLEADQELEDLAAIEDVDDVDAAQDDPDDNIGDDGQ</sequence>
<protein>
    <submittedName>
        <fullName evidence="2">Transcriptional regulator</fullName>
    </submittedName>
</protein>
<accession>A0A4V3ASR9</accession>
<dbReference type="PANTHER" id="PTHR30595">
    <property type="entry name" value="GLPR-RELATED TRANSCRIPTIONAL REPRESSOR"/>
    <property type="match status" value="1"/>
</dbReference>
<name>A0A4V3ASR9_9RHOB</name>
<dbReference type="PANTHER" id="PTHR30595:SF6">
    <property type="entry name" value="SCHLAFEN ALBA-2 DOMAIN-CONTAINING PROTEIN"/>
    <property type="match status" value="1"/>
</dbReference>
<evidence type="ECO:0000313" key="3">
    <source>
        <dbReference type="Proteomes" id="UP000295301"/>
    </source>
</evidence>
<dbReference type="InterPro" id="IPR038475">
    <property type="entry name" value="RecG_C_sf"/>
</dbReference>
<dbReference type="Pfam" id="PF13749">
    <property type="entry name" value="HATPase_c_4"/>
    <property type="match status" value="1"/>
</dbReference>
<dbReference type="Proteomes" id="UP000295301">
    <property type="component" value="Unassembled WGS sequence"/>
</dbReference>
<proteinExistence type="predicted"/>
<dbReference type="InterPro" id="IPR029035">
    <property type="entry name" value="DHS-like_NAD/FAD-binding_dom"/>
</dbReference>
<evidence type="ECO:0000256" key="1">
    <source>
        <dbReference type="SAM" id="MobiDB-lite"/>
    </source>
</evidence>
<organism evidence="2 3">
    <name type="scientific">Antarcticimicrobium luteum</name>
    <dbReference type="NCBI Taxonomy" id="2547397"/>
    <lineage>
        <taxon>Bacteria</taxon>
        <taxon>Pseudomonadati</taxon>
        <taxon>Pseudomonadota</taxon>
        <taxon>Alphaproteobacteria</taxon>
        <taxon>Rhodobacterales</taxon>
        <taxon>Paracoccaceae</taxon>
        <taxon>Antarcticimicrobium</taxon>
    </lineage>
</organism>
<gene>
    <name evidence="2" type="ORF">E1832_01455</name>
</gene>
<dbReference type="AlphaFoldDB" id="A0A4V3ASR9"/>
<dbReference type="RefSeq" id="WP_133357967.1">
    <property type="nucleotide sequence ID" value="NZ_SMUV01000036.1"/>
</dbReference>
<dbReference type="SUPFAM" id="SSF52467">
    <property type="entry name" value="DHS-like NAD/FAD-binding domain"/>
    <property type="match status" value="1"/>
</dbReference>
<dbReference type="OrthoDB" id="789223at2"/>
<reference evidence="2 3" key="1">
    <citation type="submission" date="2019-03" db="EMBL/GenBank/DDBJ databases">
        <title>Ruegeria lutea sp. nov., a novel strain, isolated from marine sediment, the Masan Bay, South Korea.</title>
        <authorList>
            <person name="Kim J."/>
            <person name="Kim D.-Y."/>
            <person name="Lee S.-S."/>
        </authorList>
    </citation>
    <scope>NUCLEOTIDE SEQUENCE [LARGE SCALE GENOMIC DNA]</scope>
    <source>
        <strain evidence="2 3">318-1</strain>
    </source>
</reference>
<dbReference type="Gene3D" id="3.30.565.60">
    <property type="match status" value="1"/>
</dbReference>
<evidence type="ECO:0000313" key="2">
    <source>
        <dbReference type="EMBL" id="TDK52605.1"/>
    </source>
</evidence>
<dbReference type="EMBL" id="SMUV01000036">
    <property type="protein sequence ID" value="TDK52605.1"/>
    <property type="molecule type" value="Genomic_DNA"/>
</dbReference>
<feature type="region of interest" description="Disordered" evidence="1">
    <location>
        <begin position="910"/>
        <end position="932"/>
    </location>
</feature>
<dbReference type="Pfam" id="PF13289">
    <property type="entry name" value="SIR2_2"/>
    <property type="match status" value="1"/>
</dbReference>